<feature type="compositionally biased region" description="Polar residues" evidence="5">
    <location>
        <begin position="220"/>
        <end position="232"/>
    </location>
</feature>
<dbReference type="InterPro" id="IPR009071">
    <property type="entry name" value="HMG_box_dom"/>
</dbReference>
<evidence type="ECO:0000256" key="3">
    <source>
        <dbReference type="ARBA" id="ARBA00023242"/>
    </source>
</evidence>
<evidence type="ECO:0000256" key="2">
    <source>
        <dbReference type="ARBA" id="ARBA00023125"/>
    </source>
</evidence>
<evidence type="ECO:0000256" key="5">
    <source>
        <dbReference type="SAM" id="MobiDB-lite"/>
    </source>
</evidence>
<evidence type="ECO:0000256" key="4">
    <source>
        <dbReference type="PROSITE-ProRule" id="PRU00267"/>
    </source>
</evidence>
<sequence>MISVLNPNRPMAQMKLCQRSSGTFGSLTIDQNSTTPYTDATQTKKQPVNRIKRPMNAFMVFSHIERKKIIEFQPDIHNAEISKNLGKKWKQLTDEAKQPYIQEAERLRLLHMKEYPDYKYQPRKKTGPGSKTNSPVHRSMSTEKKSPVKRSPMKLNRSFGSNSWVNSSKVRFSTTNGPLTCVNHDRLNLKFTIDSKFKANLAKSSAKLVPVSGFAVDTSKLSPTSSLPNVPSTPDLPHSPTESFYEDHHSLHHSHSNHHHHHHHHPHHQHNHHHLSHQGLLSGGGGGGGSMGPGVDAIKQNLDFTFCDTTTNQIKMEPISPMKTELKQEPISPNHYDCMYNNNQIKQEAQYFQEPLTPSSMSTDPSSVTSSLDDLDSITDLLQMPSSDLTLDDISDLVDMPKGFSVVEDQKPPPCLMDTEYESPFTFSSPDVNDVLSSIEFHDSFVDSSLASYI</sequence>
<comment type="subcellular location">
    <subcellularLocation>
        <location evidence="1">Nucleus</location>
    </subcellularLocation>
</comment>
<dbReference type="PANTHER" id="PTHR10270:SF323">
    <property type="entry name" value="TRANSCRIPTION FACTOR SOX-14-RELATED"/>
    <property type="match status" value="1"/>
</dbReference>
<dbReference type="Proteomes" id="UP000318571">
    <property type="component" value="Chromosome 8"/>
</dbReference>
<dbReference type="GO" id="GO:0007420">
    <property type="term" value="P:brain development"/>
    <property type="evidence" value="ECO:0007669"/>
    <property type="project" value="TreeGrafter"/>
</dbReference>
<organism evidence="7 8">
    <name type="scientific">Tigriopus californicus</name>
    <name type="common">Marine copepod</name>
    <dbReference type="NCBI Taxonomy" id="6832"/>
    <lineage>
        <taxon>Eukaryota</taxon>
        <taxon>Metazoa</taxon>
        <taxon>Ecdysozoa</taxon>
        <taxon>Arthropoda</taxon>
        <taxon>Crustacea</taxon>
        <taxon>Multicrustacea</taxon>
        <taxon>Hexanauplia</taxon>
        <taxon>Copepoda</taxon>
        <taxon>Harpacticoida</taxon>
        <taxon>Harpacticidae</taxon>
        <taxon>Tigriopus</taxon>
    </lineage>
</organism>
<dbReference type="SMART" id="SM00398">
    <property type="entry name" value="HMG"/>
    <property type="match status" value="1"/>
</dbReference>
<dbReference type="PANTHER" id="PTHR10270">
    <property type="entry name" value="SOX TRANSCRIPTION FACTOR"/>
    <property type="match status" value="1"/>
</dbReference>
<evidence type="ECO:0000313" key="7">
    <source>
        <dbReference type="EMBL" id="TRY61908.1"/>
    </source>
</evidence>
<evidence type="ECO:0000256" key="1">
    <source>
        <dbReference type="ARBA" id="ARBA00004123"/>
    </source>
</evidence>
<dbReference type="GO" id="GO:0001228">
    <property type="term" value="F:DNA-binding transcription activator activity, RNA polymerase II-specific"/>
    <property type="evidence" value="ECO:0007669"/>
    <property type="project" value="TreeGrafter"/>
</dbReference>
<evidence type="ECO:0000313" key="8">
    <source>
        <dbReference type="Proteomes" id="UP000318571"/>
    </source>
</evidence>
<dbReference type="GO" id="GO:0005634">
    <property type="term" value="C:nucleus"/>
    <property type="evidence" value="ECO:0007669"/>
    <property type="project" value="UniProtKB-SubCell"/>
</dbReference>
<keyword evidence="8" id="KW-1185">Reference proteome</keyword>
<dbReference type="GO" id="GO:0030182">
    <property type="term" value="P:neuron differentiation"/>
    <property type="evidence" value="ECO:0007669"/>
    <property type="project" value="TreeGrafter"/>
</dbReference>
<reference evidence="7 8" key="1">
    <citation type="journal article" date="2018" name="Nat. Ecol. Evol.">
        <title>Genomic signatures of mitonuclear coevolution across populations of Tigriopus californicus.</title>
        <authorList>
            <person name="Barreto F.S."/>
            <person name="Watson E.T."/>
            <person name="Lima T.G."/>
            <person name="Willett C.S."/>
            <person name="Edmands S."/>
            <person name="Li W."/>
            <person name="Burton R.S."/>
        </authorList>
    </citation>
    <scope>NUCLEOTIDE SEQUENCE [LARGE SCALE GENOMIC DNA]</scope>
    <source>
        <strain evidence="7 8">San Diego</strain>
    </source>
</reference>
<dbReference type="Pfam" id="PF00505">
    <property type="entry name" value="HMG_box"/>
    <property type="match status" value="1"/>
</dbReference>
<dbReference type="PROSITE" id="PS50118">
    <property type="entry name" value="HMG_BOX_2"/>
    <property type="match status" value="1"/>
</dbReference>
<dbReference type="GO" id="GO:0000978">
    <property type="term" value="F:RNA polymerase II cis-regulatory region sequence-specific DNA binding"/>
    <property type="evidence" value="ECO:0007669"/>
    <property type="project" value="TreeGrafter"/>
</dbReference>
<dbReference type="CDD" id="cd22029">
    <property type="entry name" value="HMG-box_SoxC"/>
    <property type="match status" value="1"/>
</dbReference>
<dbReference type="FunFam" id="1.10.30.10:FF:000002">
    <property type="entry name" value="transcription factor Sox-2"/>
    <property type="match status" value="1"/>
</dbReference>
<protein>
    <recommendedName>
        <fullName evidence="6">HMG box domain-containing protein</fullName>
    </recommendedName>
</protein>
<dbReference type="OrthoDB" id="6247875at2759"/>
<dbReference type="AlphaFoldDB" id="A0A553N8Y8"/>
<feature type="DNA-binding region" description="HMG box" evidence="4">
    <location>
        <begin position="51"/>
        <end position="119"/>
    </location>
</feature>
<proteinExistence type="predicted"/>
<feature type="region of interest" description="Disordered" evidence="5">
    <location>
        <begin position="220"/>
        <end position="295"/>
    </location>
</feature>
<dbReference type="STRING" id="6832.A0A553N8Y8"/>
<feature type="compositionally biased region" description="Basic residues" evidence="5">
    <location>
        <begin position="250"/>
        <end position="276"/>
    </location>
</feature>
<dbReference type="SUPFAM" id="SSF47095">
    <property type="entry name" value="HMG-box"/>
    <property type="match status" value="1"/>
</dbReference>
<accession>A0A553N8Y8</accession>
<keyword evidence="3 4" id="KW-0539">Nucleus</keyword>
<name>A0A553N8Y8_TIGCA</name>
<dbReference type="EMBL" id="VCGU01000459">
    <property type="protein sequence ID" value="TRY61908.1"/>
    <property type="molecule type" value="Genomic_DNA"/>
</dbReference>
<comment type="caution">
    <text evidence="7">The sequence shown here is derived from an EMBL/GenBank/DDBJ whole genome shotgun (WGS) entry which is preliminary data.</text>
</comment>
<feature type="compositionally biased region" description="Gly residues" evidence="5">
    <location>
        <begin position="281"/>
        <end position="292"/>
    </location>
</feature>
<feature type="region of interest" description="Disordered" evidence="5">
    <location>
        <begin position="119"/>
        <end position="160"/>
    </location>
</feature>
<dbReference type="GO" id="GO:0000122">
    <property type="term" value="P:negative regulation of transcription by RNA polymerase II"/>
    <property type="evidence" value="ECO:0007669"/>
    <property type="project" value="TreeGrafter"/>
</dbReference>
<evidence type="ECO:0000259" key="6">
    <source>
        <dbReference type="PROSITE" id="PS50118"/>
    </source>
</evidence>
<dbReference type="InterPro" id="IPR050140">
    <property type="entry name" value="SRY-related_HMG-box_TF-like"/>
</dbReference>
<dbReference type="Gene3D" id="1.10.30.10">
    <property type="entry name" value="High mobility group box domain"/>
    <property type="match status" value="1"/>
</dbReference>
<gene>
    <name evidence="7" type="ORF">TCAL_09088</name>
</gene>
<keyword evidence="2 4" id="KW-0238">DNA-binding</keyword>
<feature type="domain" description="HMG box" evidence="6">
    <location>
        <begin position="51"/>
        <end position="119"/>
    </location>
</feature>
<dbReference type="InterPro" id="IPR036910">
    <property type="entry name" value="HMG_box_dom_sf"/>
</dbReference>